<dbReference type="GO" id="GO:0035438">
    <property type="term" value="F:cyclic-di-GMP binding"/>
    <property type="evidence" value="ECO:0007669"/>
    <property type="project" value="InterPro"/>
</dbReference>
<keyword evidence="9" id="KW-1185">Reference proteome</keyword>
<dbReference type="Pfam" id="PF07317">
    <property type="entry name" value="PilZN"/>
    <property type="match status" value="1"/>
</dbReference>
<evidence type="ECO:0000259" key="5">
    <source>
        <dbReference type="Pfam" id="PF07317"/>
    </source>
</evidence>
<gene>
    <name evidence="7" type="ORF">SAMN05216575_10875</name>
    <name evidence="6" type="ORF">SIM71_24055</name>
</gene>
<evidence type="ECO:0000259" key="4">
    <source>
        <dbReference type="Pfam" id="PF07238"/>
    </source>
</evidence>
<keyword evidence="7" id="KW-0966">Cell projection</keyword>
<dbReference type="RefSeq" id="WP_074681310.1">
    <property type="nucleotide sequence ID" value="NZ_CBCSET010000005.1"/>
</dbReference>
<keyword evidence="1" id="KW-0973">c-di-GMP</keyword>
<evidence type="ECO:0000256" key="1">
    <source>
        <dbReference type="ARBA" id="ARBA00022636"/>
    </source>
</evidence>
<evidence type="ECO:0000313" key="6">
    <source>
        <dbReference type="EMBL" id="MDX5995149.1"/>
    </source>
</evidence>
<proteinExistence type="predicted"/>
<keyword evidence="3" id="KW-0975">Bacterial flagellum</keyword>
<evidence type="ECO:0000313" key="9">
    <source>
        <dbReference type="Proteomes" id="UP001278050"/>
    </source>
</evidence>
<dbReference type="OrthoDB" id="6746848at2"/>
<dbReference type="Gene3D" id="2.30.110.10">
    <property type="entry name" value="Electron Transport, Fmn-binding Protein, Chain A"/>
    <property type="match status" value="1"/>
</dbReference>
<dbReference type="Gene3D" id="2.40.10.220">
    <property type="entry name" value="predicted glycosyltransferase like domains"/>
    <property type="match status" value="1"/>
</dbReference>
<keyword evidence="7" id="KW-0969">Cilium</keyword>
<dbReference type="EMBL" id="JAWXXP010000001">
    <property type="protein sequence ID" value="MDX5995149.1"/>
    <property type="molecule type" value="Genomic_DNA"/>
</dbReference>
<keyword evidence="7" id="KW-0282">Flagellum</keyword>
<evidence type="ECO:0000313" key="7">
    <source>
        <dbReference type="EMBL" id="SDF46860.1"/>
    </source>
</evidence>
<sequence>MSSAFNDESGPQPPKVLKTSVEIIATLRQLQQNHDPLVIQFKDRGQRFQSYLVEIDKDRARVALDEIIPTDGERFLKQGETFNVEAFREGVRVAWTCDHDVQLGELEGAPCYWAPLPVEVIYHQRRSAFRAPLKQSDLVKVVLNGDKLREPLSGHLLDISATGCKLRFAGNLSQQLSNGQVHERLTAYLPFGNMTCAVELRHVQYEDKVDMTFIGTRFHRMNGLEQRQVERFVYQLQREARRTESDDSF</sequence>
<feature type="domain" description="Type III secretion system flagellar brake protein YcgR PilZN" evidence="5">
    <location>
        <begin position="17"/>
        <end position="121"/>
    </location>
</feature>
<accession>A0A1G7LCW3</accession>
<dbReference type="Pfam" id="PF07238">
    <property type="entry name" value="PilZ"/>
    <property type="match status" value="1"/>
</dbReference>
<dbReference type="AlphaFoldDB" id="A0A1G7LCW3"/>
<dbReference type="Proteomes" id="UP001278050">
    <property type="component" value="Unassembled WGS sequence"/>
</dbReference>
<dbReference type="InterPro" id="IPR009875">
    <property type="entry name" value="PilZ_domain"/>
</dbReference>
<protein>
    <submittedName>
        <fullName evidence="6 7">Flagellar brake protein</fullName>
    </submittedName>
</protein>
<organism evidence="7 8">
    <name type="scientific">Ectopseudomonas alcaliphila</name>
    <dbReference type="NCBI Taxonomy" id="101564"/>
    <lineage>
        <taxon>Bacteria</taxon>
        <taxon>Pseudomonadati</taxon>
        <taxon>Pseudomonadota</taxon>
        <taxon>Gammaproteobacteria</taxon>
        <taxon>Pseudomonadales</taxon>
        <taxon>Pseudomonadaceae</taxon>
        <taxon>Ectopseudomonas</taxon>
    </lineage>
</organism>
<reference evidence="6 9" key="2">
    <citation type="submission" date="2023-11" db="EMBL/GenBank/DDBJ databases">
        <title>MicrobeMod: A computational toolkit for identifying prokaryotic methylation and restriction-modification with nanopore sequencing.</title>
        <authorList>
            <person name="Crits-Christoph A."/>
            <person name="Kang S.C."/>
            <person name="Lee H."/>
            <person name="Ostrov N."/>
        </authorList>
    </citation>
    <scope>NUCLEOTIDE SEQUENCE [LARGE SCALE GENOMIC DNA]</scope>
    <source>
        <strain evidence="6 9">ATCC BAA-571</strain>
    </source>
</reference>
<dbReference type="EMBL" id="FNAE01000008">
    <property type="protein sequence ID" value="SDF46860.1"/>
    <property type="molecule type" value="Genomic_DNA"/>
</dbReference>
<keyword evidence="2" id="KW-0547">Nucleotide-binding</keyword>
<feature type="domain" description="PilZ" evidence="4">
    <location>
        <begin position="124"/>
        <end position="235"/>
    </location>
</feature>
<evidence type="ECO:0000313" key="8">
    <source>
        <dbReference type="Proteomes" id="UP000182413"/>
    </source>
</evidence>
<evidence type="ECO:0000256" key="3">
    <source>
        <dbReference type="ARBA" id="ARBA00023143"/>
    </source>
</evidence>
<reference evidence="7 8" key="1">
    <citation type="submission" date="2016-10" db="EMBL/GenBank/DDBJ databases">
        <authorList>
            <person name="de Groot N.N."/>
        </authorList>
    </citation>
    <scope>NUCLEOTIDE SEQUENCE [LARGE SCALE GENOMIC DNA]</scope>
    <source>
        <strain evidence="7 8">JCM 10630</strain>
    </source>
</reference>
<dbReference type="InterPro" id="IPR009926">
    <property type="entry name" value="T3SS_YcgR_PilZN"/>
</dbReference>
<dbReference type="InterPro" id="IPR012349">
    <property type="entry name" value="Split_barrel_FMN-bd"/>
</dbReference>
<evidence type="ECO:0000256" key="2">
    <source>
        <dbReference type="ARBA" id="ARBA00022741"/>
    </source>
</evidence>
<name>A0A1G7LCW3_9GAMM</name>
<dbReference type="Proteomes" id="UP000182413">
    <property type="component" value="Unassembled WGS sequence"/>
</dbReference>